<evidence type="ECO:0008006" key="5">
    <source>
        <dbReference type="Google" id="ProtNLM"/>
    </source>
</evidence>
<evidence type="ECO:0000256" key="1">
    <source>
        <dbReference type="SAM" id="MobiDB-lite"/>
    </source>
</evidence>
<organism evidence="3 4">
    <name type="scientific">Bombiscardovia apis</name>
    <dbReference type="NCBI Taxonomy" id="2932182"/>
    <lineage>
        <taxon>Bacteria</taxon>
        <taxon>Bacillati</taxon>
        <taxon>Actinomycetota</taxon>
        <taxon>Actinomycetes</taxon>
        <taxon>Bifidobacteriales</taxon>
        <taxon>Bifidobacteriaceae</taxon>
        <taxon>Bombiscardovia</taxon>
    </lineage>
</organism>
<name>A0ABN6SGP8_9BIFI</name>
<keyword evidence="2" id="KW-0812">Transmembrane</keyword>
<feature type="compositionally biased region" description="Basic and acidic residues" evidence="1">
    <location>
        <begin position="312"/>
        <end position="322"/>
    </location>
</feature>
<protein>
    <recommendedName>
        <fullName evidence="5">Membrane associated protein</fullName>
    </recommendedName>
</protein>
<reference evidence="3 4" key="1">
    <citation type="journal article" date="2023" name="Microbiol. Spectr.">
        <title>Symbiosis of Carpenter Bees with Uncharacterized Lactic Acid Bacteria Showing NAD Auxotrophy.</title>
        <authorList>
            <person name="Kawasaki S."/>
            <person name="Ozawa K."/>
            <person name="Mori T."/>
            <person name="Yamamoto A."/>
            <person name="Ito M."/>
            <person name="Ohkuma M."/>
            <person name="Sakamoto M."/>
            <person name="Matsutani M."/>
        </authorList>
    </citation>
    <scope>NUCLEOTIDE SEQUENCE [LARGE SCALE GENOMIC DNA]</scope>
    <source>
        <strain evidence="3 4">KimH</strain>
    </source>
</reference>
<keyword evidence="2" id="KW-1133">Transmembrane helix</keyword>
<sequence>MSASLHLVDESDAKRFGDVEPHRVKGLVMQPQQDGSKARQEEERIKRVRQMRRSAVRRRQILALSLLLITLVVGVLAVTVTFSLLYCLIPLALLGVVLVSGAHASAQARQWEERLAARQNRQLLRSRAAAPVAARPVQAKESDQTTAALSQEDIRAAIILARKMQEKALAVRSAQQMSAAQEDRIAEHAVREAIQHVSSQASAAASQPESQVDQPAHKVDAAKQVKAAASSESNREPVLTAAQAHTLLSFSMGQSRDGQVLRQNEPLSLEIKSTKQVAQAVPKLQAQPKRETQAQESDSSVRSSRKNNPNSKPEDFHRREVQADVDAPEVSDDSLGKVGVEAILARRSNS</sequence>
<keyword evidence="4" id="KW-1185">Reference proteome</keyword>
<feature type="region of interest" description="Disordered" evidence="1">
    <location>
        <begin position="196"/>
        <end position="237"/>
    </location>
</feature>
<gene>
    <name evidence="3" type="ORF">KIMH_12930</name>
</gene>
<feature type="transmembrane region" description="Helical" evidence="2">
    <location>
        <begin position="61"/>
        <end position="82"/>
    </location>
</feature>
<evidence type="ECO:0000313" key="3">
    <source>
        <dbReference type="EMBL" id="BDR55182.1"/>
    </source>
</evidence>
<feature type="region of interest" description="Disordered" evidence="1">
    <location>
        <begin position="279"/>
        <end position="350"/>
    </location>
</feature>
<feature type="compositionally biased region" description="Polar residues" evidence="1">
    <location>
        <begin position="294"/>
        <end position="311"/>
    </location>
</feature>
<dbReference type="EMBL" id="AP026800">
    <property type="protein sequence ID" value="BDR55182.1"/>
    <property type="molecule type" value="Genomic_DNA"/>
</dbReference>
<keyword evidence="2" id="KW-0472">Membrane</keyword>
<dbReference type="Proteomes" id="UP001321748">
    <property type="component" value="Chromosome"/>
</dbReference>
<feature type="compositionally biased region" description="Low complexity" evidence="1">
    <location>
        <begin position="198"/>
        <end position="207"/>
    </location>
</feature>
<evidence type="ECO:0000256" key="2">
    <source>
        <dbReference type="SAM" id="Phobius"/>
    </source>
</evidence>
<evidence type="ECO:0000313" key="4">
    <source>
        <dbReference type="Proteomes" id="UP001321748"/>
    </source>
</evidence>
<accession>A0ABN6SGP8</accession>
<proteinExistence type="predicted"/>